<organism evidence="2 3">
    <name type="scientific">Methylosinus trichosporium (strain ATCC 35070 / NCIMB 11131 / UNIQEM 75 / OB3b)</name>
    <dbReference type="NCBI Taxonomy" id="595536"/>
    <lineage>
        <taxon>Bacteria</taxon>
        <taxon>Pseudomonadati</taxon>
        <taxon>Pseudomonadota</taxon>
        <taxon>Alphaproteobacteria</taxon>
        <taxon>Hyphomicrobiales</taxon>
        <taxon>Methylocystaceae</taxon>
        <taxon>Methylosinus</taxon>
    </lineage>
</organism>
<protein>
    <submittedName>
        <fullName evidence="2">Uncharacterized protein</fullName>
    </submittedName>
</protein>
<dbReference type="Proteomes" id="UP000230709">
    <property type="component" value="Chromosome"/>
</dbReference>
<keyword evidence="3" id="KW-1185">Reference proteome</keyword>
<evidence type="ECO:0000313" key="2">
    <source>
        <dbReference type="EMBL" id="ATQ67254.1"/>
    </source>
</evidence>
<keyword evidence="1" id="KW-0732">Signal</keyword>
<dbReference type="KEGG" id="mtw:CQW49_04605"/>
<evidence type="ECO:0000313" key="3">
    <source>
        <dbReference type="Proteomes" id="UP000230709"/>
    </source>
</evidence>
<name>A0A2D2CX31_METT3</name>
<gene>
    <name evidence="2" type="ORF">CQW49_04605</name>
</gene>
<feature type="chain" id="PRO_5013844068" evidence="1">
    <location>
        <begin position="23"/>
        <end position="85"/>
    </location>
</feature>
<dbReference type="RefSeq" id="WP_003612877.1">
    <property type="nucleotide sequence ID" value="NZ_ADVE02000001.1"/>
</dbReference>
<dbReference type="AlphaFoldDB" id="A0A2D2CX31"/>
<sequence>MKFYALIAAAALFVGASGAAFAECDPKKADVDVDKQAKCSEKCEDGWISGKQHYSSNMAKLKADSAACFQKCDCVAYGDKVLQVQ</sequence>
<accession>A0A2D2CX31</accession>
<proteinExistence type="predicted"/>
<dbReference type="EMBL" id="CP023737">
    <property type="protein sequence ID" value="ATQ67254.1"/>
    <property type="molecule type" value="Genomic_DNA"/>
</dbReference>
<evidence type="ECO:0000256" key="1">
    <source>
        <dbReference type="SAM" id="SignalP"/>
    </source>
</evidence>
<reference evidence="3" key="1">
    <citation type="submission" date="2017-10" db="EMBL/GenBank/DDBJ databases">
        <title>Completed PacBio SMRT sequence of Methylosinus trichosporium OB3b reveals presence of a third large plasmid.</title>
        <authorList>
            <person name="Charles T.C."/>
            <person name="Lynch M.D.J."/>
            <person name="Heil J.R."/>
            <person name="Cheng J."/>
        </authorList>
    </citation>
    <scope>NUCLEOTIDE SEQUENCE [LARGE SCALE GENOMIC DNA]</scope>
    <source>
        <strain evidence="3">OB3b</strain>
    </source>
</reference>
<feature type="signal peptide" evidence="1">
    <location>
        <begin position="1"/>
        <end position="22"/>
    </location>
</feature>